<dbReference type="EMBL" id="FUYB01000011">
    <property type="protein sequence ID" value="SKA82842.1"/>
    <property type="molecule type" value="Genomic_DNA"/>
</dbReference>
<evidence type="ECO:0000256" key="1">
    <source>
        <dbReference type="SAM" id="Phobius"/>
    </source>
</evidence>
<evidence type="ECO:0000313" key="2">
    <source>
        <dbReference type="EMBL" id="SKA82842.1"/>
    </source>
</evidence>
<dbReference type="RefSeq" id="WP_078922790.1">
    <property type="nucleotide sequence ID" value="NZ_FUYB01000011.1"/>
</dbReference>
<keyword evidence="1" id="KW-1133">Transmembrane helix</keyword>
<keyword evidence="1" id="KW-0812">Transmembrane</keyword>
<keyword evidence="3" id="KW-1185">Reference proteome</keyword>
<proteinExistence type="predicted"/>
<evidence type="ECO:0000313" key="3">
    <source>
        <dbReference type="Proteomes" id="UP000190460"/>
    </source>
</evidence>
<reference evidence="2 3" key="1">
    <citation type="submission" date="2017-02" db="EMBL/GenBank/DDBJ databases">
        <authorList>
            <person name="Peterson S.W."/>
        </authorList>
    </citation>
    <scope>NUCLEOTIDE SEQUENCE [LARGE SCALE GENOMIC DNA]</scope>
    <source>
        <strain evidence="2 3">ATCC 49788</strain>
    </source>
</reference>
<feature type="transmembrane region" description="Helical" evidence="1">
    <location>
        <begin position="35"/>
        <end position="60"/>
    </location>
</feature>
<dbReference type="Proteomes" id="UP000190460">
    <property type="component" value="Unassembled WGS sequence"/>
</dbReference>
<protein>
    <submittedName>
        <fullName evidence="2">Uncharacterized protein</fullName>
    </submittedName>
</protein>
<organism evidence="2 3">
    <name type="scientific">Thiothrix eikelboomii</name>
    <dbReference type="NCBI Taxonomy" id="92487"/>
    <lineage>
        <taxon>Bacteria</taxon>
        <taxon>Pseudomonadati</taxon>
        <taxon>Pseudomonadota</taxon>
        <taxon>Gammaproteobacteria</taxon>
        <taxon>Thiotrichales</taxon>
        <taxon>Thiotrichaceae</taxon>
        <taxon>Thiothrix</taxon>
    </lineage>
</organism>
<gene>
    <name evidence="2" type="ORF">SAMN02745130_02315</name>
</gene>
<accession>A0A1T4WZR1</accession>
<feature type="transmembrane region" description="Helical" evidence="1">
    <location>
        <begin position="7"/>
        <end position="29"/>
    </location>
</feature>
<name>A0A1T4WZR1_9GAMM</name>
<dbReference type="AlphaFoldDB" id="A0A1T4WZR1"/>
<sequence length="68" mass="7632">MLLLLGRIVFFVGLLITVVTLIAGFVLLYKDIQNWAQACFMAVPFGFMLMFAGLSTNIFLEPRSTDKD</sequence>
<keyword evidence="1" id="KW-0472">Membrane</keyword>
<dbReference type="OrthoDB" id="5625942at2"/>